<evidence type="ECO:0000256" key="1">
    <source>
        <dbReference type="SAM" id="SignalP"/>
    </source>
</evidence>
<dbReference type="AlphaFoldDB" id="A0A081KC97"/>
<reference evidence="2 3" key="1">
    <citation type="submission" date="2014-06" db="EMBL/GenBank/DDBJ databases">
        <title>Whole Genome Sequences of Three Symbiotic Endozoicomonas Bacteria.</title>
        <authorList>
            <person name="Neave M.J."/>
            <person name="Apprill A."/>
            <person name="Voolstra C.R."/>
        </authorList>
    </citation>
    <scope>NUCLEOTIDE SEQUENCE [LARGE SCALE GENOMIC DNA]</scope>
    <source>
        <strain evidence="2 3">DSM 22380</strain>
    </source>
</reference>
<evidence type="ECO:0000313" key="2">
    <source>
        <dbReference type="EMBL" id="KEI71773.1"/>
    </source>
</evidence>
<keyword evidence="1" id="KW-0732">Signal</keyword>
<proteinExistence type="predicted"/>
<accession>A0A081KC97</accession>
<dbReference type="RefSeq" id="WP_020583486.1">
    <property type="nucleotide sequence ID" value="NZ_JOJP01000001.1"/>
</dbReference>
<keyword evidence="3" id="KW-1185">Reference proteome</keyword>
<gene>
    <name evidence="2" type="ORF">GV64_14425</name>
</gene>
<dbReference type="Proteomes" id="UP000027997">
    <property type="component" value="Unassembled WGS sequence"/>
</dbReference>
<organism evidence="2 3">
    <name type="scientific">Endozoicomonas elysicola</name>
    <dbReference type="NCBI Taxonomy" id="305900"/>
    <lineage>
        <taxon>Bacteria</taxon>
        <taxon>Pseudomonadati</taxon>
        <taxon>Pseudomonadota</taxon>
        <taxon>Gammaproteobacteria</taxon>
        <taxon>Oceanospirillales</taxon>
        <taxon>Endozoicomonadaceae</taxon>
        <taxon>Endozoicomonas</taxon>
    </lineage>
</organism>
<feature type="chain" id="PRO_5001758773" evidence="1">
    <location>
        <begin position="25"/>
        <end position="382"/>
    </location>
</feature>
<evidence type="ECO:0000313" key="3">
    <source>
        <dbReference type="Proteomes" id="UP000027997"/>
    </source>
</evidence>
<sequence length="382" mass="43175">MTAFQKSRQLLMVFFIFLSGSLSAGPDDSINEHEISLNYLNNGALNGHIRVDCFDENNSCESTLEFEQDGDTQYRVTPPSLRGMKFQGHFQRDLNELLELGSITVQKGSEKTKIPLSIDYDELPLGDKDNSITRAIIAHLHPSIISHARKELEHITEISDYLTGSTKNSETLHLFKPEPHKISYKDAEKLANSINGDYMVLDIGESYSMVLIFNQDNIPESIYVLDRWKLYRDPIFKTIIGYGDLFGLVLHGLDFYDYSKAILGFGKHAGHAHSFIGAGFHIAEIIDHTHGVAEFISGGQKHYHDHDHGVWGDIFGYMHLGHTIYEVATHPTPAHVIQTALTFASFGYHHVPHHYYEYSMTEVLRPVINSQSQSSLDSRNLN</sequence>
<feature type="signal peptide" evidence="1">
    <location>
        <begin position="1"/>
        <end position="24"/>
    </location>
</feature>
<name>A0A081KC97_9GAMM</name>
<protein>
    <submittedName>
        <fullName evidence="2">Uncharacterized protein</fullName>
    </submittedName>
</protein>
<dbReference type="EMBL" id="JOJP01000001">
    <property type="protein sequence ID" value="KEI71773.1"/>
    <property type="molecule type" value="Genomic_DNA"/>
</dbReference>
<comment type="caution">
    <text evidence="2">The sequence shown here is derived from an EMBL/GenBank/DDBJ whole genome shotgun (WGS) entry which is preliminary data.</text>
</comment>